<feature type="signal peptide" evidence="1">
    <location>
        <begin position="1"/>
        <end position="20"/>
    </location>
</feature>
<reference evidence="4 5" key="1">
    <citation type="submission" date="2020-04" db="EMBL/GenBank/DDBJ databases">
        <title>Perkinsus olseni comparative genomics.</title>
        <authorList>
            <person name="Bogema D.R."/>
        </authorList>
    </citation>
    <scope>NUCLEOTIDE SEQUENCE [LARGE SCALE GENOMIC DNA]</scope>
    <source>
        <strain evidence="2">ATCC PRA-179</strain>
        <strain evidence="3">ATCC PRA-31</strain>
    </source>
</reference>
<proteinExistence type="predicted"/>
<comment type="caution">
    <text evidence="2">The sequence shown here is derived from an EMBL/GenBank/DDBJ whole genome shotgun (WGS) entry which is preliminary data.</text>
</comment>
<sequence>MLNLLSTWLTAAQLLVVVAAFTRTGTFVQDAGRWKMTFDIDKDNNVVLTFEVPGKEPFVGMPFPLSGGPGTYTLVDEVVLEAGLFEGVTLWHIGIRSLLPEADILLADLSVLTFEAFDFLSTTFEGRKIEFKRVEHDPTPGVFEYAEPTNSRYNITLVVYGDGQLNIDVQCGNIHGARATFTVNGKEYAKLFGGHQVRPFDKRERFDEALGDICDIVPRVVIWKVSFVGFDTIYAHFGLDVLTLSNEGKPLPPRDALCPGDNICIY</sequence>
<name>A0A7J6MI76_PEROL</name>
<evidence type="ECO:0000313" key="2">
    <source>
        <dbReference type="EMBL" id="KAF4671289.1"/>
    </source>
</evidence>
<dbReference type="EMBL" id="JABAHT010000002">
    <property type="protein sequence ID" value="KAF4671289.1"/>
    <property type="molecule type" value="Genomic_DNA"/>
</dbReference>
<accession>A0A7J6MI76</accession>
<evidence type="ECO:0000313" key="5">
    <source>
        <dbReference type="Proteomes" id="UP000572268"/>
    </source>
</evidence>
<evidence type="ECO:0000313" key="3">
    <source>
        <dbReference type="EMBL" id="KAF4673942.1"/>
    </source>
</evidence>
<keyword evidence="1" id="KW-0732">Signal</keyword>
<dbReference type="OrthoDB" id="10277067at2759"/>
<gene>
    <name evidence="3" type="ORF">FOL46_006135</name>
    <name evidence="2" type="ORF">FOZ61_003222</name>
</gene>
<evidence type="ECO:0000313" key="4">
    <source>
        <dbReference type="Proteomes" id="UP000570595"/>
    </source>
</evidence>
<protein>
    <submittedName>
        <fullName evidence="2">Uncharacterized protein</fullName>
    </submittedName>
</protein>
<feature type="chain" id="PRO_5036400595" evidence="1">
    <location>
        <begin position="21"/>
        <end position="266"/>
    </location>
</feature>
<dbReference type="AlphaFoldDB" id="A0A7J6MI76"/>
<dbReference type="EMBL" id="JABANN010000039">
    <property type="protein sequence ID" value="KAF4673942.1"/>
    <property type="molecule type" value="Genomic_DNA"/>
</dbReference>
<dbReference type="Proteomes" id="UP000572268">
    <property type="component" value="Unassembled WGS sequence"/>
</dbReference>
<organism evidence="2 4">
    <name type="scientific">Perkinsus olseni</name>
    <name type="common">Perkinsus atlanticus</name>
    <dbReference type="NCBI Taxonomy" id="32597"/>
    <lineage>
        <taxon>Eukaryota</taxon>
        <taxon>Sar</taxon>
        <taxon>Alveolata</taxon>
        <taxon>Perkinsozoa</taxon>
        <taxon>Perkinsea</taxon>
        <taxon>Perkinsida</taxon>
        <taxon>Perkinsidae</taxon>
        <taxon>Perkinsus</taxon>
    </lineage>
</organism>
<evidence type="ECO:0000256" key="1">
    <source>
        <dbReference type="SAM" id="SignalP"/>
    </source>
</evidence>
<dbReference type="Proteomes" id="UP000570595">
    <property type="component" value="Unassembled WGS sequence"/>
</dbReference>